<dbReference type="PROSITE" id="PS52004">
    <property type="entry name" value="KS3_2"/>
    <property type="match status" value="1"/>
</dbReference>
<comment type="caution">
    <text evidence="5">The sequence shown here is derived from an EMBL/GenBank/DDBJ whole genome shotgun (WGS) entry which is preliminary data.</text>
</comment>
<evidence type="ECO:0000256" key="1">
    <source>
        <dbReference type="ARBA" id="ARBA00008467"/>
    </source>
</evidence>
<dbReference type="PANTHER" id="PTHR11712:SF336">
    <property type="entry name" value="3-OXOACYL-[ACYL-CARRIER-PROTEIN] SYNTHASE, MITOCHONDRIAL"/>
    <property type="match status" value="1"/>
</dbReference>
<dbReference type="SUPFAM" id="SSF53901">
    <property type="entry name" value="Thiolase-like"/>
    <property type="match status" value="2"/>
</dbReference>
<dbReference type="InterPro" id="IPR016039">
    <property type="entry name" value="Thiolase-like"/>
</dbReference>
<protein>
    <submittedName>
        <fullName evidence="5">Ketoacyl synthase</fullName>
    </submittedName>
</protein>
<accession>A0A2M8LSK6</accession>
<dbReference type="PANTHER" id="PTHR11712">
    <property type="entry name" value="POLYKETIDE SYNTHASE-RELATED"/>
    <property type="match status" value="1"/>
</dbReference>
<dbReference type="GO" id="GO:0004315">
    <property type="term" value="F:3-oxoacyl-[acyl-carrier-protein] synthase activity"/>
    <property type="evidence" value="ECO:0007669"/>
    <property type="project" value="TreeGrafter"/>
</dbReference>
<dbReference type="Gene3D" id="3.40.47.10">
    <property type="match status" value="1"/>
</dbReference>
<dbReference type="InterPro" id="IPR020841">
    <property type="entry name" value="PKS_Beta-ketoAc_synthase_dom"/>
</dbReference>
<dbReference type="EMBL" id="PGGW01000067">
    <property type="protein sequence ID" value="PJE94909.1"/>
    <property type="molecule type" value="Genomic_DNA"/>
</dbReference>
<comment type="similarity">
    <text evidence="1 3">Belongs to the thiolase-like superfamily. Beta-ketoacyl-ACP synthases family.</text>
</comment>
<proteinExistence type="inferred from homology"/>
<feature type="domain" description="Ketosynthase family 3 (KS3)" evidence="4">
    <location>
        <begin position="4"/>
        <end position="428"/>
    </location>
</feature>
<dbReference type="Pfam" id="PF02801">
    <property type="entry name" value="Ketoacyl-synt_C"/>
    <property type="match status" value="1"/>
</dbReference>
<dbReference type="Pfam" id="PF00109">
    <property type="entry name" value="ketoacyl-synt"/>
    <property type="match status" value="1"/>
</dbReference>
<sequence>MGRPRDTLVTGMGFCLPGTGGLCAAREDFWDVVSTGSLLIDRGDRYAGVIEADLLAEAAARLPGVSPRYLANYSPVQLYSLISVAEACRDSGLSVEDGDLAEAGLLNARHCLDANFLVQQRALTADLETTTPPEARGLVARSMIGGQLNDTTLAQVSALRNTGPSYTVSTSCASGGVLFGIAQRMIAAGEADLVLVTGADQYDSGRRADFDAVAARAVEGLDLSDSVGVTHRMMRPYDRRTGGLNVGDGAATIVLESRERVEATGRLDRAGAVLVSQSTRRSPVRSTMAIDQEGVGVALAIERCLAGHLDPAEVDYVSGGAEGSPVFHSMESTALRAVFGDRVRELPVSVQEACFGHSGSPLGSMGVAAVTLMMEHGVICHTAGCEEPDPACEFDPVADGKPREATVDHAVSLNYGSGMVSSAILLERLR</sequence>
<gene>
    <name evidence="5" type="ORF">CUT44_24835</name>
</gene>
<organism evidence="5 6">
    <name type="scientific">Streptomyces carminius</name>
    <dbReference type="NCBI Taxonomy" id="2665496"/>
    <lineage>
        <taxon>Bacteria</taxon>
        <taxon>Bacillati</taxon>
        <taxon>Actinomycetota</taxon>
        <taxon>Actinomycetes</taxon>
        <taxon>Kitasatosporales</taxon>
        <taxon>Streptomycetaceae</taxon>
        <taxon>Streptomyces</taxon>
    </lineage>
</organism>
<reference evidence="5 6" key="1">
    <citation type="submission" date="2017-11" db="EMBL/GenBank/DDBJ databases">
        <title>Streptomyces carmine sp. nov., a novel actinomycete isolated from Sophora alopecuroides in Xinjiang, China.</title>
        <authorList>
            <person name="Wang Y."/>
            <person name="Luo X."/>
            <person name="Wan C."/>
            <person name="Zhang L."/>
        </authorList>
    </citation>
    <scope>NUCLEOTIDE SEQUENCE [LARGE SCALE GENOMIC DNA]</scope>
    <source>
        <strain evidence="5 6">TRM SA0054</strain>
    </source>
</reference>
<evidence type="ECO:0000313" key="6">
    <source>
        <dbReference type="Proteomes" id="UP000230407"/>
    </source>
</evidence>
<dbReference type="GO" id="GO:0006633">
    <property type="term" value="P:fatty acid biosynthetic process"/>
    <property type="evidence" value="ECO:0007669"/>
    <property type="project" value="TreeGrafter"/>
</dbReference>
<evidence type="ECO:0000259" key="4">
    <source>
        <dbReference type="PROSITE" id="PS52004"/>
    </source>
</evidence>
<keyword evidence="6" id="KW-1185">Reference proteome</keyword>
<evidence type="ECO:0000256" key="3">
    <source>
        <dbReference type="RuleBase" id="RU003694"/>
    </source>
</evidence>
<dbReference type="InterPro" id="IPR014031">
    <property type="entry name" value="Ketoacyl_synth_C"/>
</dbReference>
<dbReference type="RefSeq" id="WP_100204165.1">
    <property type="nucleotide sequence ID" value="NZ_PGGW01000067.1"/>
</dbReference>
<dbReference type="InterPro" id="IPR000794">
    <property type="entry name" value="Beta-ketoacyl_synthase"/>
</dbReference>
<evidence type="ECO:0000256" key="2">
    <source>
        <dbReference type="ARBA" id="ARBA00022679"/>
    </source>
</evidence>
<dbReference type="InterPro" id="IPR014030">
    <property type="entry name" value="Ketoacyl_synth_N"/>
</dbReference>
<dbReference type="Proteomes" id="UP000230407">
    <property type="component" value="Unassembled WGS sequence"/>
</dbReference>
<keyword evidence="2 3" id="KW-0808">Transferase</keyword>
<evidence type="ECO:0000313" key="5">
    <source>
        <dbReference type="EMBL" id="PJE94909.1"/>
    </source>
</evidence>
<dbReference type="AlphaFoldDB" id="A0A2M8LSK6"/>
<name>A0A2M8LSK6_9ACTN</name>